<dbReference type="Proteomes" id="UP000226592">
    <property type="component" value="Unassembled WGS sequence"/>
</dbReference>
<evidence type="ECO:0000313" key="1">
    <source>
        <dbReference type="EMBL" id="MAG21851.1"/>
    </source>
</evidence>
<reference evidence="2" key="1">
    <citation type="submission" date="2017-09" db="EMBL/GenBank/DDBJ databases">
        <title>The Reconstruction of 2,631 Draft Metagenome-Assembled Genomes from the Global Oceans.</title>
        <authorList>
            <person name="Tully B.J."/>
            <person name="Graham E.D."/>
            <person name="Heidelberg J.F."/>
        </authorList>
    </citation>
    <scope>NUCLEOTIDE SEQUENCE [LARGE SCALE GENOMIC DNA]</scope>
</reference>
<dbReference type="InterPro" id="IPR019151">
    <property type="entry name" value="Proteasome_assmbl_chaperone_2"/>
</dbReference>
<dbReference type="Pfam" id="PF09754">
    <property type="entry name" value="PAC2"/>
    <property type="match status" value="1"/>
</dbReference>
<dbReference type="PANTHER" id="PTHR35610">
    <property type="entry name" value="3-ISOPROPYLMALATE DEHYDRATASE-RELATED"/>
    <property type="match status" value="1"/>
</dbReference>
<dbReference type="SUPFAM" id="SSF159659">
    <property type="entry name" value="Cgl1923-like"/>
    <property type="match status" value="1"/>
</dbReference>
<dbReference type="EMBL" id="NZBU01000003">
    <property type="protein sequence ID" value="MAG21851.1"/>
    <property type="molecule type" value="Genomic_DNA"/>
</dbReference>
<sequence length="252" mass="28056">MAENKDEMVSFVDKHCPNLSGYTLIEGFPGMGLVGTIGAKYLTEKLDFKEVGCIEARVFVPIIRIHDGLPVHPSRIYINQKKKLVLLISEQIIPQLFVEKFAKEVVSWIKRKKIKRVISLSGIRAVPSKEGKEVIYGIASDNASKKTLKDFKVQLINEGITSGVTALIMLGLKDNKIEAFSLMGNVQIAADYNAASAILVKLSEILNLGLDVAPLKKEAKETEKALLEHLKQMKKTQEETTKIESDRTPMYT</sequence>
<accession>A0A2D6M0C3</accession>
<dbReference type="InterPro" id="IPR038389">
    <property type="entry name" value="PSMG2_sf"/>
</dbReference>
<protein>
    <recommendedName>
        <fullName evidence="3">Proteasome assembly chaperone family protein</fullName>
    </recommendedName>
</protein>
<gene>
    <name evidence="1" type="ORF">CL943_00910</name>
</gene>
<evidence type="ECO:0008006" key="3">
    <source>
        <dbReference type="Google" id="ProtNLM"/>
    </source>
</evidence>
<dbReference type="PANTHER" id="PTHR35610:SF3">
    <property type="entry name" value="PROTEASOME ASSEMBLY CHAPERONE FAMILY PROTEIN"/>
    <property type="match status" value="1"/>
</dbReference>
<dbReference type="AlphaFoldDB" id="A0A2D6M0C3"/>
<comment type="caution">
    <text evidence="1">The sequence shown here is derived from an EMBL/GenBank/DDBJ whole genome shotgun (WGS) entry which is preliminary data.</text>
</comment>
<evidence type="ECO:0000313" key="2">
    <source>
        <dbReference type="Proteomes" id="UP000226592"/>
    </source>
</evidence>
<dbReference type="Gene3D" id="3.40.50.10900">
    <property type="entry name" value="PAC-like subunit"/>
    <property type="match status" value="1"/>
</dbReference>
<organism evidence="1 2">
    <name type="scientific">Candidatus Iainarchaeum sp</name>
    <dbReference type="NCBI Taxonomy" id="3101447"/>
    <lineage>
        <taxon>Archaea</taxon>
        <taxon>Candidatus Iainarchaeota</taxon>
        <taxon>Candidatus Iainarchaeia</taxon>
        <taxon>Candidatus Iainarchaeales</taxon>
        <taxon>Candidatus Iainarchaeaceae</taxon>
        <taxon>Candidatus Iainarchaeum</taxon>
    </lineage>
</organism>
<proteinExistence type="predicted"/>
<name>A0A2D6M0C3_9ARCH</name>